<organism evidence="7 8">
    <name type="scientific">Terriglobus albidus</name>
    <dbReference type="NCBI Taxonomy" id="1592106"/>
    <lineage>
        <taxon>Bacteria</taxon>
        <taxon>Pseudomonadati</taxon>
        <taxon>Acidobacteriota</taxon>
        <taxon>Terriglobia</taxon>
        <taxon>Terriglobales</taxon>
        <taxon>Acidobacteriaceae</taxon>
        <taxon>Terriglobus</taxon>
    </lineage>
</organism>
<dbReference type="InterPro" id="IPR055342">
    <property type="entry name" value="MreC_beta-barrel_core"/>
</dbReference>
<proteinExistence type="inferred from homology"/>
<dbReference type="PANTHER" id="PTHR34138:SF1">
    <property type="entry name" value="CELL SHAPE-DETERMINING PROTEIN MREC"/>
    <property type="match status" value="1"/>
</dbReference>
<protein>
    <recommendedName>
        <fullName evidence="2">Cell shape-determining protein MreC</fullName>
    </recommendedName>
    <alternativeName>
        <fullName evidence="4">Cell shape protein MreC</fullName>
    </alternativeName>
</protein>
<evidence type="ECO:0000256" key="2">
    <source>
        <dbReference type="ARBA" id="ARBA00013855"/>
    </source>
</evidence>
<dbReference type="AlphaFoldDB" id="A0A5B9EBI6"/>
<accession>A0A5B9EBI6</accession>
<keyword evidence="8" id="KW-1185">Reference proteome</keyword>
<dbReference type="InterPro" id="IPR042175">
    <property type="entry name" value="Cell/Rod_MreC_2"/>
</dbReference>
<evidence type="ECO:0000256" key="5">
    <source>
        <dbReference type="SAM" id="MobiDB-lite"/>
    </source>
</evidence>
<evidence type="ECO:0000313" key="7">
    <source>
        <dbReference type="EMBL" id="QEE27801.1"/>
    </source>
</evidence>
<evidence type="ECO:0000256" key="1">
    <source>
        <dbReference type="ARBA" id="ARBA00009369"/>
    </source>
</evidence>
<name>A0A5B9EBI6_9BACT</name>
<gene>
    <name evidence="7" type="primary">mreC</name>
    <name evidence="7" type="ORF">FTW19_07210</name>
</gene>
<dbReference type="PANTHER" id="PTHR34138">
    <property type="entry name" value="CELL SHAPE-DETERMINING PROTEIN MREC"/>
    <property type="match status" value="1"/>
</dbReference>
<dbReference type="RefSeq" id="WP_147646991.1">
    <property type="nucleotide sequence ID" value="NZ_CP042806.1"/>
</dbReference>
<reference evidence="7 8" key="1">
    <citation type="submission" date="2019-08" db="EMBL/GenBank/DDBJ databases">
        <title>Complete genome sequence of Terriglobus albidus strain ORNL.</title>
        <authorList>
            <person name="Podar M."/>
        </authorList>
    </citation>
    <scope>NUCLEOTIDE SEQUENCE [LARGE SCALE GENOMIC DNA]</scope>
    <source>
        <strain evidence="7 8">ORNL</strain>
    </source>
</reference>
<sequence length="366" mass="39911">MDGFFARYRNALVLIAVLVVFTIGLAVQVRRPDYGSREDGKHVRFFRYWAVALVSPFERLFRATGQGIRGTWHNYIDLRDVRRQNEQLKNDLNRMRLYQAAMAEDARQGQRLQALLDFKQQYIAKTVAAQVIGTSGSEQSRVLYIDKGIADGLKPDMAVITPDGIVGKLRDVFQHSAQVLLISDTTSGAGVVLETTRIRGVLRGTTDGRLRILDVLPDSRIKPGEPVLTSGGDQVFPRGLKAGVVENIGQDRNYALVTVKPTANLARLEEVLVVVEKGAVAPEQVASTEDEPETGARGEHLPQLKPETPDEVAKNAKEAPLPRPTPAIRQDTYSPGATPSAATLTPGARHDNAAPAPSTEAGGDQH</sequence>
<evidence type="ECO:0000256" key="4">
    <source>
        <dbReference type="ARBA" id="ARBA00032089"/>
    </source>
</evidence>
<dbReference type="OrthoDB" id="9792313at2"/>
<dbReference type="Gene3D" id="2.40.10.350">
    <property type="entry name" value="Rod shape-determining protein MreC, domain 2"/>
    <property type="match status" value="1"/>
</dbReference>
<feature type="compositionally biased region" description="Polar residues" evidence="5">
    <location>
        <begin position="331"/>
        <end position="343"/>
    </location>
</feature>
<comment type="similarity">
    <text evidence="1">Belongs to the MreC family.</text>
</comment>
<dbReference type="InterPro" id="IPR042177">
    <property type="entry name" value="Cell/Rod_1"/>
</dbReference>
<dbReference type="KEGG" id="talb:FTW19_07210"/>
<evidence type="ECO:0000256" key="3">
    <source>
        <dbReference type="ARBA" id="ARBA00022960"/>
    </source>
</evidence>
<dbReference type="EMBL" id="CP042806">
    <property type="protein sequence ID" value="QEE27801.1"/>
    <property type="molecule type" value="Genomic_DNA"/>
</dbReference>
<feature type="compositionally biased region" description="Basic and acidic residues" evidence="5">
    <location>
        <begin position="294"/>
        <end position="317"/>
    </location>
</feature>
<dbReference type="InterPro" id="IPR007221">
    <property type="entry name" value="MreC"/>
</dbReference>
<dbReference type="Proteomes" id="UP000321820">
    <property type="component" value="Chromosome"/>
</dbReference>
<feature type="domain" description="Rod shape-determining protein MreC beta-barrel core" evidence="6">
    <location>
        <begin position="131"/>
        <end position="274"/>
    </location>
</feature>
<dbReference type="NCBIfam" id="TIGR00219">
    <property type="entry name" value="mreC"/>
    <property type="match status" value="1"/>
</dbReference>
<dbReference type="GO" id="GO:0005886">
    <property type="term" value="C:plasma membrane"/>
    <property type="evidence" value="ECO:0007669"/>
    <property type="project" value="TreeGrafter"/>
</dbReference>
<evidence type="ECO:0000259" key="6">
    <source>
        <dbReference type="Pfam" id="PF04085"/>
    </source>
</evidence>
<dbReference type="GO" id="GO:0008360">
    <property type="term" value="P:regulation of cell shape"/>
    <property type="evidence" value="ECO:0007669"/>
    <property type="project" value="UniProtKB-KW"/>
</dbReference>
<dbReference type="Pfam" id="PF04085">
    <property type="entry name" value="MreC"/>
    <property type="match status" value="1"/>
</dbReference>
<evidence type="ECO:0000313" key="8">
    <source>
        <dbReference type="Proteomes" id="UP000321820"/>
    </source>
</evidence>
<dbReference type="Gene3D" id="2.40.10.340">
    <property type="entry name" value="Rod shape-determining protein MreC, domain 1"/>
    <property type="match status" value="1"/>
</dbReference>
<keyword evidence="3" id="KW-0133">Cell shape</keyword>
<feature type="region of interest" description="Disordered" evidence="5">
    <location>
        <begin position="283"/>
        <end position="366"/>
    </location>
</feature>